<comment type="caution">
    <text evidence="1">The sequence shown here is derived from an EMBL/GenBank/DDBJ whole genome shotgun (WGS) entry which is preliminary data.</text>
</comment>
<dbReference type="SUPFAM" id="SSF47986">
    <property type="entry name" value="DEATH domain"/>
    <property type="match status" value="1"/>
</dbReference>
<name>A0AA36CRP9_9BILA</name>
<evidence type="ECO:0000313" key="2">
    <source>
        <dbReference type="Proteomes" id="UP001177023"/>
    </source>
</evidence>
<sequence>MQPVRSTRQMMGPERRNALTPIGDRLEAADVRVIASCLLAAGVFNGNTAEEFLDANGAKNGRGLVNRVKQRGHHAFDAFYLALMECGNYTLANELRGLVADSVLAQIENGPTNCRNATAPPHELTALKRLSLDESLATPLDRPLDFSVDLIDAPPSTAAAWEFYEQRKDQVRLFYSLCAIL</sequence>
<gene>
    <name evidence="1" type="ORF">MSPICULIGERA_LOCUS11598</name>
</gene>
<evidence type="ECO:0000313" key="1">
    <source>
        <dbReference type="EMBL" id="CAJ0573231.1"/>
    </source>
</evidence>
<proteinExistence type="predicted"/>
<dbReference type="CDD" id="cd01671">
    <property type="entry name" value="CARD"/>
    <property type="match status" value="1"/>
</dbReference>
<dbReference type="InterPro" id="IPR011029">
    <property type="entry name" value="DEATH-like_dom_sf"/>
</dbReference>
<keyword evidence="2" id="KW-1185">Reference proteome</keyword>
<dbReference type="Proteomes" id="UP001177023">
    <property type="component" value="Unassembled WGS sequence"/>
</dbReference>
<organism evidence="1 2">
    <name type="scientific">Mesorhabditis spiculigera</name>
    <dbReference type="NCBI Taxonomy" id="96644"/>
    <lineage>
        <taxon>Eukaryota</taxon>
        <taxon>Metazoa</taxon>
        <taxon>Ecdysozoa</taxon>
        <taxon>Nematoda</taxon>
        <taxon>Chromadorea</taxon>
        <taxon>Rhabditida</taxon>
        <taxon>Rhabditina</taxon>
        <taxon>Rhabditomorpha</taxon>
        <taxon>Rhabditoidea</taxon>
        <taxon>Rhabditidae</taxon>
        <taxon>Mesorhabditinae</taxon>
        <taxon>Mesorhabditis</taxon>
    </lineage>
</organism>
<reference evidence="1" key="1">
    <citation type="submission" date="2023-06" db="EMBL/GenBank/DDBJ databases">
        <authorList>
            <person name="Delattre M."/>
        </authorList>
    </citation>
    <scope>NUCLEOTIDE SEQUENCE</scope>
    <source>
        <strain evidence="1">AF72</strain>
    </source>
</reference>
<dbReference type="AlphaFoldDB" id="A0AA36CRP9"/>
<dbReference type="EMBL" id="CATQJA010002617">
    <property type="protein sequence ID" value="CAJ0573231.1"/>
    <property type="molecule type" value="Genomic_DNA"/>
</dbReference>
<feature type="non-terminal residue" evidence="1">
    <location>
        <position position="181"/>
    </location>
</feature>
<dbReference type="Gene3D" id="1.10.533.10">
    <property type="entry name" value="Death Domain, Fas"/>
    <property type="match status" value="1"/>
</dbReference>
<protein>
    <submittedName>
        <fullName evidence="1">Uncharacterized protein</fullName>
    </submittedName>
</protein>
<accession>A0AA36CRP9</accession>